<dbReference type="InterPro" id="IPR001633">
    <property type="entry name" value="EAL_dom"/>
</dbReference>
<dbReference type="InterPro" id="IPR035965">
    <property type="entry name" value="PAS-like_dom_sf"/>
</dbReference>
<proteinExistence type="predicted"/>
<comment type="caution">
    <text evidence="5">The sequence shown here is derived from an EMBL/GenBank/DDBJ whole genome shotgun (WGS) entry which is preliminary data.</text>
</comment>
<evidence type="ECO:0000259" key="4">
    <source>
        <dbReference type="PROSITE" id="PS50887"/>
    </source>
</evidence>
<feature type="domain" description="PAC" evidence="2">
    <location>
        <begin position="408"/>
        <end position="462"/>
    </location>
</feature>
<dbReference type="SUPFAM" id="SSF55785">
    <property type="entry name" value="PYP-like sensor domain (PAS domain)"/>
    <property type="match status" value="2"/>
</dbReference>
<dbReference type="Pfam" id="PF08448">
    <property type="entry name" value="PAS_4"/>
    <property type="match status" value="2"/>
</dbReference>
<reference evidence="6" key="1">
    <citation type="journal article" date="2019" name="Int. J. Syst. Evol. Microbiol.">
        <title>The Global Catalogue of Microorganisms (GCM) 10K type strain sequencing project: providing services to taxonomists for standard genome sequencing and annotation.</title>
        <authorList>
            <consortium name="The Broad Institute Genomics Platform"/>
            <consortium name="The Broad Institute Genome Sequencing Center for Infectious Disease"/>
            <person name="Wu L."/>
            <person name="Ma J."/>
        </authorList>
    </citation>
    <scope>NUCLEOTIDE SEQUENCE [LARGE SCALE GENOMIC DNA]</scope>
    <source>
        <strain evidence="6">CCUG 55995</strain>
    </source>
</reference>
<dbReference type="PROSITE" id="PS50113">
    <property type="entry name" value="PAC"/>
    <property type="match status" value="1"/>
</dbReference>
<dbReference type="Pfam" id="PF00563">
    <property type="entry name" value="EAL"/>
    <property type="match status" value="1"/>
</dbReference>
<dbReference type="Gene3D" id="3.30.70.270">
    <property type="match status" value="1"/>
</dbReference>
<name>A0ABV9I9P7_9DEIO</name>
<feature type="domain" description="EAL" evidence="3">
    <location>
        <begin position="623"/>
        <end position="875"/>
    </location>
</feature>
<dbReference type="InterPro" id="IPR035919">
    <property type="entry name" value="EAL_sf"/>
</dbReference>
<dbReference type="SUPFAM" id="SSF55073">
    <property type="entry name" value="Nucleotide cyclase"/>
    <property type="match status" value="1"/>
</dbReference>
<dbReference type="Proteomes" id="UP001595952">
    <property type="component" value="Unassembled WGS sequence"/>
</dbReference>
<dbReference type="PROSITE" id="PS50112">
    <property type="entry name" value="PAS"/>
    <property type="match status" value="1"/>
</dbReference>
<dbReference type="CDD" id="cd00130">
    <property type="entry name" value="PAS"/>
    <property type="match status" value="1"/>
</dbReference>
<dbReference type="SUPFAM" id="SSF141868">
    <property type="entry name" value="EAL domain-like"/>
    <property type="match status" value="1"/>
</dbReference>
<dbReference type="PANTHER" id="PTHR44757">
    <property type="entry name" value="DIGUANYLATE CYCLASE DGCP"/>
    <property type="match status" value="1"/>
</dbReference>
<dbReference type="Gene3D" id="3.30.450.20">
    <property type="entry name" value="PAS domain"/>
    <property type="match status" value="2"/>
</dbReference>
<dbReference type="PROSITE" id="PS50883">
    <property type="entry name" value="EAL"/>
    <property type="match status" value="1"/>
</dbReference>
<dbReference type="InterPro" id="IPR052155">
    <property type="entry name" value="Biofilm_reg_signaling"/>
</dbReference>
<dbReference type="InterPro" id="IPR029787">
    <property type="entry name" value="Nucleotide_cyclase"/>
</dbReference>
<keyword evidence="6" id="KW-1185">Reference proteome</keyword>
<sequence>MTPVHTNPALHSALRDVLRLHSPLSTLLAPVGGELLRVTATGVTAQPGADLVPPDAWLERGEMTWLTRDGNLLGLLWSETGAVPADAVQVLTLLLSAAQQGSPNRETDVLVTQLPMPALWLAPDLKVRQASRPFLEWLGVTDAAVLGRPVADVLPGRPGLIAALDQAAAGRAGRLPDETFELPGGPRRVRGETRPFFAGGMAGVMALWQDVSGEYEQARRLQALLDTDVPTALLADDGSVVQASAGLMELAPPTAPAVPGAPLWAWPCFADVPSDAVRQLVGVAAAGGAAQADVPLALGGTLPLSVRRTAVPGLLVASGAVRGASEASAPAGLLSQLLSHLEDAAVALDHAGRVQFVSDPAATLLGVDAARLLGLGFGRVLADLGVHAASPEGEPLALPDWKERQKPFDREVRLALPSGTVRHMQVRGSVLALGDSAGSKPGLLLSARDVTALRHAQAKMRHDARHDALTGLLNRAGLREALAAPARGRETVACLSVEDAASLTAALGRTAFDHLLIQLAARLNDLSAERGGEAARLADTVFAVQLPGLDAAEARRRLRALLATPLRASQRDVPLACALGLTDQGEGAERLADAEIAMQHARQQGRAEVSVFEPALRAAVARTFELEDALGRALGAEQFTLLYQPAVCLADGRPLGAEALLRWHHPTLGVLSPGSFLPVASRMDLLTQVSEWVVTEALRARAEVRAAGPAALADWQVSVNLSLAELRGSAGLGRLMPQLRSQGAPDIEVTAGSLLDHSQDTLGLLEQLRSLGAQLSVDDFGDSSTNLAALTRFPLSAVKLHPTLTARVPEDPRSVALVQGTVDLAHRLGLSVTAVGVETPAQLDVLRELGCDAAQGYAIAPPLSRPELLAWLRGR</sequence>
<dbReference type="NCBIfam" id="TIGR00229">
    <property type="entry name" value="sensory_box"/>
    <property type="match status" value="1"/>
</dbReference>
<dbReference type="InterPro" id="IPR000700">
    <property type="entry name" value="PAS-assoc_C"/>
</dbReference>
<evidence type="ECO:0000313" key="5">
    <source>
        <dbReference type="EMBL" id="MFC4638628.1"/>
    </source>
</evidence>
<evidence type="ECO:0000259" key="3">
    <source>
        <dbReference type="PROSITE" id="PS50883"/>
    </source>
</evidence>
<evidence type="ECO:0000259" key="1">
    <source>
        <dbReference type="PROSITE" id="PS50112"/>
    </source>
</evidence>
<dbReference type="RefSeq" id="WP_380061631.1">
    <property type="nucleotide sequence ID" value="NZ_JBHSEI010000006.1"/>
</dbReference>
<evidence type="ECO:0000313" key="6">
    <source>
        <dbReference type="Proteomes" id="UP001595952"/>
    </source>
</evidence>
<dbReference type="InterPro" id="IPR000014">
    <property type="entry name" value="PAS"/>
</dbReference>
<feature type="domain" description="PAS" evidence="1">
    <location>
        <begin position="334"/>
        <end position="374"/>
    </location>
</feature>
<dbReference type="SMART" id="SM00052">
    <property type="entry name" value="EAL"/>
    <property type="match status" value="1"/>
</dbReference>
<dbReference type="InterPro" id="IPR043128">
    <property type="entry name" value="Rev_trsase/Diguanyl_cyclase"/>
</dbReference>
<evidence type="ECO:0000259" key="2">
    <source>
        <dbReference type="PROSITE" id="PS50113"/>
    </source>
</evidence>
<dbReference type="InterPro" id="IPR013656">
    <property type="entry name" value="PAS_4"/>
</dbReference>
<dbReference type="PROSITE" id="PS50887">
    <property type="entry name" value="GGDEF"/>
    <property type="match status" value="1"/>
</dbReference>
<feature type="domain" description="GGDEF" evidence="4">
    <location>
        <begin position="488"/>
        <end position="614"/>
    </location>
</feature>
<dbReference type="SMART" id="SM00267">
    <property type="entry name" value="GGDEF"/>
    <property type="match status" value="1"/>
</dbReference>
<accession>A0ABV9I9P7</accession>
<gene>
    <name evidence="5" type="ORF">ACFO0D_09755</name>
</gene>
<dbReference type="Gene3D" id="3.20.20.450">
    <property type="entry name" value="EAL domain"/>
    <property type="match status" value="1"/>
</dbReference>
<dbReference type="SMART" id="SM00091">
    <property type="entry name" value="PAS"/>
    <property type="match status" value="2"/>
</dbReference>
<dbReference type="EMBL" id="JBHSEI010000006">
    <property type="protein sequence ID" value="MFC4638628.1"/>
    <property type="molecule type" value="Genomic_DNA"/>
</dbReference>
<dbReference type="InterPro" id="IPR000160">
    <property type="entry name" value="GGDEF_dom"/>
</dbReference>
<dbReference type="Pfam" id="PF00990">
    <property type="entry name" value="GGDEF"/>
    <property type="match status" value="1"/>
</dbReference>
<dbReference type="PANTHER" id="PTHR44757:SF2">
    <property type="entry name" value="BIOFILM ARCHITECTURE MAINTENANCE PROTEIN MBAA"/>
    <property type="match status" value="1"/>
</dbReference>
<protein>
    <submittedName>
        <fullName evidence="5">EAL domain-containing protein</fullName>
    </submittedName>
</protein>
<organism evidence="5 6">
    <name type="scientific">Deinococcus hohokamensis</name>
    <dbReference type="NCBI Taxonomy" id="309883"/>
    <lineage>
        <taxon>Bacteria</taxon>
        <taxon>Thermotogati</taxon>
        <taxon>Deinococcota</taxon>
        <taxon>Deinococci</taxon>
        <taxon>Deinococcales</taxon>
        <taxon>Deinococcaceae</taxon>
        <taxon>Deinococcus</taxon>
    </lineage>
</organism>
<dbReference type="CDD" id="cd01948">
    <property type="entry name" value="EAL"/>
    <property type="match status" value="1"/>
</dbReference>